<dbReference type="GO" id="GO:0003700">
    <property type="term" value="F:DNA-binding transcription factor activity"/>
    <property type="evidence" value="ECO:0007669"/>
    <property type="project" value="InterPro"/>
</dbReference>
<evidence type="ECO:0000256" key="1">
    <source>
        <dbReference type="ARBA" id="ARBA00023015"/>
    </source>
</evidence>
<reference evidence="5" key="1">
    <citation type="submission" date="2024-05" db="EMBL/GenBank/DDBJ databases">
        <title>Pontimicrobium maritimus sp. nov., isolated form sea water.</title>
        <authorList>
            <person name="Muhammad N."/>
            <person name="Vuong T.Q."/>
            <person name="Han H.L."/>
            <person name="Kim S.-G."/>
        </authorList>
    </citation>
    <scope>NUCLEOTIDE SEQUENCE</scope>
    <source>
        <strain evidence="5">SW4</strain>
    </source>
</reference>
<keyword evidence="1" id="KW-0805">Transcription regulation</keyword>
<dbReference type="InterPro" id="IPR036390">
    <property type="entry name" value="WH_DNA-bd_sf"/>
</dbReference>
<dbReference type="SUPFAM" id="SSF46785">
    <property type="entry name" value="Winged helix' DNA-binding domain"/>
    <property type="match status" value="1"/>
</dbReference>
<dbReference type="CDD" id="cd00090">
    <property type="entry name" value="HTH_ARSR"/>
    <property type="match status" value="1"/>
</dbReference>
<sequence>MTNFTCRYNSAGFFMSKNVFNPEYQNKNISSKIVAGLERISEVFRVLLWDKAKQFGLSPIQIQILIFIAYHKTELCNVSHLAKEFNLTKPTISDAIRVLHKKEFIIKDFSQHDSRSYSILLSKSGKQIVSQTESFANPLQQQINTFATENLDDLFKTLSTLIYKLHKTEILTVQRTCFGCKFYNMRMQKDYCNLLEKELINSDIRIDCPEFEEKI</sequence>
<dbReference type="PANTHER" id="PTHR42756:SF1">
    <property type="entry name" value="TRANSCRIPTIONAL REPRESSOR OF EMRAB OPERON"/>
    <property type="match status" value="1"/>
</dbReference>
<keyword evidence="3" id="KW-0804">Transcription</keyword>
<dbReference type="InterPro" id="IPR000835">
    <property type="entry name" value="HTH_MarR-typ"/>
</dbReference>
<accession>A0AAU7BT85</accession>
<evidence type="ECO:0000256" key="3">
    <source>
        <dbReference type="ARBA" id="ARBA00023163"/>
    </source>
</evidence>
<evidence type="ECO:0000313" key="5">
    <source>
        <dbReference type="EMBL" id="XBG61139.1"/>
    </source>
</evidence>
<name>A0AAU7BT85_9FLAO</name>
<gene>
    <name evidence="5" type="ORF">ABGB03_14900</name>
</gene>
<dbReference type="EMBL" id="CP157199">
    <property type="protein sequence ID" value="XBG61139.1"/>
    <property type="molecule type" value="Genomic_DNA"/>
</dbReference>
<dbReference type="PANTHER" id="PTHR42756">
    <property type="entry name" value="TRANSCRIPTIONAL REGULATOR, MARR"/>
    <property type="match status" value="1"/>
</dbReference>
<evidence type="ECO:0000259" key="4">
    <source>
        <dbReference type="PROSITE" id="PS50995"/>
    </source>
</evidence>
<dbReference type="InterPro" id="IPR036388">
    <property type="entry name" value="WH-like_DNA-bd_sf"/>
</dbReference>
<organism evidence="5">
    <name type="scientific">Pontimicrobium sp. SW4</name>
    <dbReference type="NCBI Taxonomy" id="3153519"/>
    <lineage>
        <taxon>Bacteria</taxon>
        <taxon>Pseudomonadati</taxon>
        <taxon>Bacteroidota</taxon>
        <taxon>Flavobacteriia</taxon>
        <taxon>Flavobacteriales</taxon>
        <taxon>Flavobacteriaceae</taxon>
        <taxon>Pontimicrobium</taxon>
    </lineage>
</organism>
<dbReference type="PROSITE" id="PS50995">
    <property type="entry name" value="HTH_MARR_2"/>
    <property type="match status" value="1"/>
</dbReference>
<dbReference type="Gene3D" id="1.10.10.10">
    <property type="entry name" value="Winged helix-like DNA-binding domain superfamily/Winged helix DNA-binding domain"/>
    <property type="match status" value="1"/>
</dbReference>
<dbReference type="SMART" id="SM00347">
    <property type="entry name" value="HTH_MARR"/>
    <property type="match status" value="1"/>
</dbReference>
<dbReference type="Pfam" id="PF12802">
    <property type="entry name" value="MarR_2"/>
    <property type="match status" value="1"/>
</dbReference>
<keyword evidence="2" id="KW-0238">DNA-binding</keyword>
<evidence type="ECO:0000256" key="2">
    <source>
        <dbReference type="ARBA" id="ARBA00023125"/>
    </source>
</evidence>
<proteinExistence type="predicted"/>
<feature type="domain" description="HTH marR-type" evidence="4">
    <location>
        <begin position="30"/>
        <end position="167"/>
    </location>
</feature>
<dbReference type="InterPro" id="IPR011991">
    <property type="entry name" value="ArsR-like_HTH"/>
</dbReference>
<protein>
    <submittedName>
        <fullName evidence="5">MarR family winged helix-turn-helix transcriptional regulator</fullName>
    </submittedName>
</protein>
<dbReference type="GO" id="GO:0003677">
    <property type="term" value="F:DNA binding"/>
    <property type="evidence" value="ECO:0007669"/>
    <property type="project" value="UniProtKB-KW"/>
</dbReference>
<dbReference type="RefSeq" id="WP_347923456.1">
    <property type="nucleotide sequence ID" value="NZ_CP157199.1"/>
</dbReference>
<dbReference type="AlphaFoldDB" id="A0AAU7BT85"/>